<dbReference type="GO" id="GO:0030894">
    <property type="term" value="C:replisome"/>
    <property type="evidence" value="ECO:0007669"/>
    <property type="project" value="TreeGrafter"/>
</dbReference>
<dbReference type="Pfam" id="PF00270">
    <property type="entry name" value="DEAD"/>
    <property type="match status" value="1"/>
</dbReference>
<evidence type="ECO:0000256" key="6">
    <source>
        <dbReference type="ARBA" id="ARBA00034617"/>
    </source>
</evidence>
<dbReference type="Gene3D" id="3.40.50.300">
    <property type="entry name" value="P-loop containing nucleotide triphosphate hydrolases"/>
    <property type="match status" value="2"/>
</dbReference>
<keyword evidence="12" id="KW-1185">Reference proteome</keyword>
<proteinExistence type="inferred from homology"/>
<accession>A0AA35SV19</accession>
<dbReference type="GO" id="GO:0005737">
    <property type="term" value="C:cytoplasm"/>
    <property type="evidence" value="ECO:0007669"/>
    <property type="project" value="TreeGrafter"/>
</dbReference>
<name>A0AA35SV19_GEOBA</name>
<dbReference type="PROSITE" id="PS51194">
    <property type="entry name" value="HELICASE_CTER"/>
    <property type="match status" value="1"/>
</dbReference>
<evidence type="ECO:0000256" key="5">
    <source>
        <dbReference type="ARBA" id="ARBA00023235"/>
    </source>
</evidence>
<dbReference type="Pfam" id="PF00271">
    <property type="entry name" value="Helicase_C"/>
    <property type="match status" value="1"/>
</dbReference>
<dbReference type="SMART" id="SM00490">
    <property type="entry name" value="HELICc"/>
    <property type="match status" value="1"/>
</dbReference>
<dbReference type="GO" id="GO:0006281">
    <property type="term" value="P:DNA repair"/>
    <property type="evidence" value="ECO:0007669"/>
    <property type="project" value="TreeGrafter"/>
</dbReference>
<evidence type="ECO:0000259" key="9">
    <source>
        <dbReference type="PROSITE" id="PS51192"/>
    </source>
</evidence>
<dbReference type="GO" id="GO:0009378">
    <property type="term" value="F:four-way junction helicase activity"/>
    <property type="evidence" value="ECO:0007669"/>
    <property type="project" value="TreeGrafter"/>
</dbReference>
<comment type="caution">
    <text evidence="11">The sequence shown here is derived from an EMBL/GenBank/DDBJ whole genome shotgun (WGS) entry which is preliminary data.</text>
</comment>
<keyword evidence="4" id="KW-0238">DNA-binding</keyword>
<dbReference type="PROSITE" id="PS51192">
    <property type="entry name" value="HELICASE_ATP_BIND_1"/>
    <property type="match status" value="1"/>
</dbReference>
<dbReference type="InterPro" id="IPR027417">
    <property type="entry name" value="P-loop_NTPase"/>
</dbReference>
<dbReference type="GO" id="GO:0003677">
    <property type="term" value="F:DNA binding"/>
    <property type="evidence" value="ECO:0007669"/>
    <property type="project" value="UniProtKB-KW"/>
</dbReference>
<dbReference type="SUPFAM" id="SSF52540">
    <property type="entry name" value="P-loop containing nucleoside triphosphate hydrolases"/>
    <property type="match status" value="1"/>
</dbReference>
<feature type="domain" description="Helicase C-terminal" evidence="10">
    <location>
        <begin position="156"/>
        <end position="306"/>
    </location>
</feature>
<keyword evidence="2" id="KW-0547">Nucleotide-binding</keyword>
<dbReference type="AlphaFoldDB" id="A0AA35SV19"/>
<dbReference type="PANTHER" id="PTHR13710">
    <property type="entry name" value="DNA HELICASE RECQ FAMILY MEMBER"/>
    <property type="match status" value="1"/>
</dbReference>
<keyword evidence="11" id="KW-0347">Helicase</keyword>
<evidence type="ECO:0000256" key="1">
    <source>
        <dbReference type="ARBA" id="ARBA00005446"/>
    </source>
</evidence>
<keyword evidence="5" id="KW-0413">Isomerase</keyword>
<evidence type="ECO:0000313" key="11">
    <source>
        <dbReference type="EMBL" id="CAI8035902.1"/>
    </source>
</evidence>
<feature type="domain" description="Helicase ATP-binding" evidence="9">
    <location>
        <begin position="1"/>
        <end position="128"/>
    </location>
</feature>
<comment type="similarity">
    <text evidence="1">Belongs to the helicase family. RecQ subfamily.</text>
</comment>
<dbReference type="PANTHER" id="PTHR13710:SF105">
    <property type="entry name" value="ATP-DEPENDENT DNA HELICASE Q1"/>
    <property type="match status" value="1"/>
</dbReference>
<protein>
    <recommendedName>
        <fullName evidence="7">DNA 3'-5' helicase</fullName>
        <ecNumber evidence="7">5.6.2.4</ecNumber>
    </recommendedName>
    <alternativeName>
        <fullName evidence="8">DNA 3'-5' helicase Q1</fullName>
    </alternativeName>
</protein>
<dbReference type="InterPro" id="IPR001650">
    <property type="entry name" value="Helicase_C-like"/>
</dbReference>
<dbReference type="InterPro" id="IPR011545">
    <property type="entry name" value="DEAD/DEAH_box_helicase_dom"/>
</dbReference>
<organism evidence="11 12">
    <name type="scientific">Geodia barretti</name>
    <name type="common">Barrett's horny sponge</name>
    <dbReference type="NCBI Taxonomy" id="519541"/>
    <lineage>
        <taxon>Eukaryota</taxon>
        <taxon>Metazoa</taxon>
        <taxon>Porifera</taxon>
        <taxon>Demospongiae</taxon>
        <taxon>Heteroscleromorpha</taxon>
        <taxon>Tetractinellida</taxon>
        <taxon>Astrophorina</taxon>
        <taxon>Geodiidae</taxon>
        <taxon>Geodia</taxon>
    </lineage>
</organism>
<evidence type="ECO:0000256" key="3">
    <source>
        <dbReference type="ARBA" id="ARBA00022840"/>
    </source>
</evidence>
<comment type="catalytic activity">
    <reaction evidence="6">
        <text>Couples ATP hydrolysis with the unwinding of duplex DNA by translocating in the 3'-5' direction.</text>
        <dbReference type="EC" id="5.6.2.4"/>
    </reaction>
</comment>
<evidence type="ECO:0000256" key="7">
    <source>
        <dbReference type="ARBA" id="ARBA00034808"/>
    </source>
</evidence>
<evidence type="ECO:0000256" key="4">
    <source>
        <dbReference type="ARBA" id="ARBA00023125"/>
    </source>
</evidence>
<evidence type="ECO:0000259" key="10">
    <source>
        <dbReference type="PROSITE" id="PS51194"/>
    </source>
</evidence>
<dbReference type="GO" id="GO:0005524">
    <property type="term" value="F:ATP binding"/>
    <property type="evidence" value="ECO:0007669"/>
    <property type="project" value="UniProtKB-KW"/>
</dbReference>
<reference evidence="11" key="1">
    <citation type="submission" date="2023-03" db="EMBL/GenBank/DDBJ databases">
        <authorList>
            <person name="Steffen K."/>
            <person name="Cardenas P."/>
        </authorList>
    </citation>
    <scope>NUCLEOTIDE SEQUENCE</scope>
</reference>
<evidence type="ECO:0000256" key="2">
    <source>
        <dbReference type="ARBA" id="ARBA00022741"/>
    </source>
</evidence>
<keyword evidence="3" id="KW-0067">ATP-binding</keyword>
<dbReference type="GO" id="GO:0006310">
    <property type="term" value="P:DNA recombination"/>
    <property type="evidence" value="ECO:0007669"/>
    <property type="project" value="TreeGrafter"/>
</dbReference>
<dbReference type="EMBL" id="CASHTH010002831">
    <property type="protein sequence ID" value="CAI8035902.1"/>
    <property type="molecule type" value="Genomic_DNA"/>
</dbReference>
<sequence length="415" mass="45833">MRDQVDNLRSKGVKEVAAIYSGVGQAEQEAVLRSAAQGHLKLLYVSPERLWSPMFRAWLQDVDIARIAVDEAHCISLWGHSFRPEYAMIPTAVAAAAGQRLPVAAVTATATPEVLEDVTRLLGLKPGGGPLVRSVDRPEIHYYVERCQNRKDRDLRVVQVVEAFRRRSAIVYVPTRNDTVRLAALLSSFGHRVRPYSGAMELGERQHTEDAFRHGEIDVVVATKAFGLGIDKPDIELIVHLEMPASIEEYVQETGRAARGACDGTGPATGTAVLLTTRRDCRIHEYFVESSAPAIATVRKAWSALSEGLNFIDPDRLAERADTKDGERDGSHALALHYLEQVRAVRRRQDFVLRGRIGSVDATKHRVENSGPATRLADRADAMLALAHRRRGRVPRLQVGAAVGQRPDEVERTGD</sequence>
<dbReference type="GO" id="GO:0043138">
    <property type="term" value="F:3'-5' DNA helicase activity"/>
    <property type="evidence" value="ECO:0007669"/>
    <property type="project" value="UniProtKB-EC"/>
</dbReference>
<dbReference type="InterPro" id="IPR014001">
    <property type="entry name" value="Helicase_ATP-bd"/>
</dbReference>
<evidence type="ECO:0000313" key="12">
    <source>
        <dbReference type="Proteomes" id="UP001174909"/>
    </source>
</evidence>
<keyword evidence="11" id="KW-0378">Hydrolase</keyword>
<evidence type="ECO:0000256" key="8">
    <source>
        <dbReference type="ARBA" id="ARBA00044566"/>
    </source>
</evidence>
<dbReference type="EC" id="5.6.2.4" evidence="7"/>
<gene>
    <name evidence="11" type="ORF">GBAR_LOCUS20146</name>
</gene>
<dbReference type="Proteomes" id="UP001174909">
    <property type="component" value="Unassembled WGS sequence"/>
</dbReference>